<dbReference type="InterPro" id="IPR016300">
    <property type="entry name" value="ATPase_ArsA/GET3"/>
</dbReference>
<evidence type="ECO:0000313" key="4">
    <source>
        <dbReference type="Proteomes" id="UP000199417"/>
    </source>
</evidence>
<dbReference type="PANTHER" id="PTHR10803:SF3">
    <property type="entry name" value="ATPASE GET3"/>
    <property type="match status" value="1"/>
</dbReference>
<sequence>MRSQVQFIVGKGGVGKTTVAAATAVALARRGIRVLAVSLDQAHSLADVFGVGRRPGDADSVTSVADRIDVLELDTLALLERRLAVLAALVPGDHDHEHEHGAPLSLPDPQELTGLPGAQELLALAEVTRLADSGDWDVVLVDCPATADALRLLQVPETVADYVERIWPLHSRALVGPSAPQWQLIAALLVDRLVASTVPIRELLADGARTGVRLVAGAGTVPLAEARRTVTALALLGLRLDDVVVNGLAPQDDQAPEAVADAAVPRGSRGRRAAQDVMVGELRASLAAVTVRTADECASEPVGLEPLATLADALFPAVTAPRPGDTPAAGRENTVVLESGSGVESVYALRLPLPLADPSTVTLGRVEDDLVVGAAGLRRRVRLASVLRRCVTVGADFEGDDLVVRFQPDPQVWPQ</sequence>
<keyword evidence="4" id="KW-1185">Reference proteome</keyword>
<feature type="domain" description="AAA+ ATPase" evidence="2">
    <location>
        <begin position="2"/>
        <end position="220"/>
    </location>
</feature>
<protein>
    <submittedName>
        <fullName evidence="3">Arsenite-transporting ATPase</fullName>
    </submittedName>
</protein>
<comment type="similarity">
    <text evidence="1">Belongs to the arsA ATPase family.</text>
</comment>
<dbReference type="EMBL" id="FNAB01000013">
    <property type="protein sequence ID" value="SDE27409.1"/>
    <property type="molecule type" value="Genomic_DNA"/>
</dbReference>
<dbReference type="Proteomes" id="UP000199417">
    <property type="component" value="Unassembled WGS sequence"/>
</dbReference>
<proteinExistence type="inferred from homology"/>
<dbReference type="InterPro" id="IPR027417">
    <property type="entry name" value="P-loop_NTPase"/>
</dbReference>
<dbReference type="Gene3D" id="3.40.50.300">
    <property type="entry name" value="P-loop containing nucleotide triphosphate hydrolases"/>
    <property type="match status" value="1"/>
</dbReference>
<dbReference type="Pfam" id="PF17886">
    <property type="entry name" value="ArsA_HSP20"/>
    <property type="match status" value="1"/>
</dbReference>
<dbReference type="GO" id="GO:0005524">
    <property type="term" value="F:ATP binding"/>
    <property type="evidence" value="ECO:0007669"/>
    <property type="project" value="InterPro"/>
</dbReference>
<dbReference type="InterPro" id="IPR025723">
    <property type="entry name" value="ArsA/GET3_ATPase-like"/>
</dbReference>
<dbReference type="GO" id="GO:0016887">
    <property type="term" value="F:ATP hydrolysis activity"/>
    <property type="evidence" value="ECO:0007669"/>
    <property type="project" value="InterPro"/>
</dbReference>
<dbReference type="InterPro" id="IPR003593">
    <property type="entry name" value="AAA+_ATPase"/>
</dbReference>
<dbReference type="SUPFAM" id="SSF52540">
    <property type="entry name" value="P-loop containing nucleoside triphosphate hydrolases"/>
    <property type="match status" value="1"/>
</dbReference>
<organism evidence="3 4">
    <name type="scientific">Rhodococcus tukisamuensis</name>
    <dbReference type="NCBI Taxonomy" id="168276"/>
    <lineage>
        <taxon>Bacteria</taxon>
        <taxon>Bacillati</taxon>
        <taxon>Actinomycetota</taxon>
        <taxon>Actinomycetes</taxon>
        <taxon>Mycobacteriales</taxon>
        <taxon>Nocardiaceae</taxon>
        <taxon>Rhodococcus</taxon>
    </lineage>
</organism>
<dbReference type="AlphaFoldDB" id="A0A1G7BK28"/>
<dbReference type="RefSeq" id="WP_245709500.1">
    <property type="nucleotide sequence ID" value="NZ_FNAB01000013.1"/>
</dbReference>
<dbReference type="InterPro" id="IPR008978">
    <property type="entry name" value="HSP20-like_chaperone"/>
</dbReference>
<name>A0A1G7BK28_9NOCA</name>
<dbReference type="PANTHER" id="PTHR10803">
    <property type="entry name" value="ARSENICAL PUMP-DRIVING ATPASE ARSENITE-TRANSLOCATING ATPASE"/>
    <property type="match status" value="1"/>
</dbReference>
<accession>A0A1G7BK28</accession>
<evidence type="ECO:0000259" key="2">
    <source>
        <dbReference type="SMART" id="SM00382"/>
    </source>
</evidence>
<dbReference type="SMART" id="SM00382">
    <property type="entry name" value="AAA"/>
    <property type="match status" value="1"/>
</dbReference>
<reference evidence="3 4" key="1">
    <citation type="submission" date="2016-10" db="EMBL/GenBank/DDBJ databases">
        <authorList>
            <person name="de Groot N.N."/>
        </authorList>
    </citation>
    <scope>NUCLEOTIDE SEQUENCE [LARGE SCALE GENOMIC DNA]</scope>
    <source>
        <strain evidence="3 4">JCM 11308</strain>
    </source>
</reference>
<dbReference type="STRING" id="168276.SAMN05444580_11377"/>
<gene>
    <name evidence="3" type="ORF">SAMN05444580_11377</name>
</gene>
<evidence type="ECO:0000313" key="3">
    <source>
        <dbReference type="EMBL" id="SDE27409.1"/>
    </source>
</evidence>
<dbReference type="InterPro" id="IPR040612">
    <property type="entry name" value="ArsA_HSP20-like"/>
</dbReference>
<dbReference type="Pfam" id="PF02374">
    <property type="entry name" value="ArsA_ATPase"/>
    <property type="match status" value="1"/>
</dbReference>
<dbReference type="NCBIfam" id="TIGR00345">
    <property type="entry name" value="GET3_arsA_TRC40"/>
    <property type="match status" value="1"/>
</dbReference>
<evidence type="ECO:0000256" key="1">
    <source>
        <dbReference type="ARBA" id="ARBA00011040"/>
    </source>
</evidence>
<dbReference type="CDD" id="cd02035">
    <property type="entry name" value="ArsA"/>
    <property type="match status" value="1"/>
</dbReference>
<dbReference type="Gene3D" id="2.60.40.790">
    <property type="match status" value="1"/>
</dbReference>